<gene>
    <name evidence="5" type="ORF">V6575_09200</name>
</gene>
<evidence type="ECO:0000259" key="4">
    <source>
        <dbReference type="Pfam" id="PF02826"/>
    </source>
</evidence>
<proteinExistence type="inferred from homology"/>
<comment type="similarity">
    <text evidence="1">Belongs to the D-isomer specific 2-hydroxyacid dehydrogenase family.</text>
</comment>
<keyword evidence="2" id="KW-0560">Oxidoreductase</keyword>
<evidence type="ECO:0000256" key="2">
    <source>
        <dbReference type="ARBA" id="ARBA00023002"/>
    </source>
</evidence>
<dbReference type="RefSeq" id="WP_340274007.1">
    <property type="nucleotide sequence ID" value="NZ_JBAKIA010000005.1"/>
</dbReference>
<accession>A0ABU8TK15</accession>
<keyword evidence="3" id="KW-0520">NAD</keyword>
<organism evidence="5 6">
    <name type="scientific">Roseibium algae</name>
    <dbReference type="NCBI Taxonomy" id="3123038"/>
    <lineage>
        <taxon>Bacteria</taxon>
        <taxon>Pseudomonadati</taxon>
        <taxon>Pseudomonadota</taxon>
        <taxon>Alphaproteobacteria</taxon>
        <taxon>Hyphomicrobiales</taxon>
        <taxon>Stappiaceae</taxon>
        <taxon>Roseibium</taxon>
    </lineage>
</organism>
<dbReference type="PANTHER" id="PTHR43761:SF1">
    <property type="entry name" value="D-ISOMER SPECIFIC 2-HYDROXYACID DEHYDROGENASE CATALYTIC DOMAIN-CONTAINING PROTEIN-RELATED"/>
    <property type="match status" value="1"/>
</dbReference>
<feature type="domain" description="D-isomer specific 2-hydroxyacid dehydrogenase NAD-binding" evidence="4">
    <location>
        <begin position="107"/>
        <end position="285"/>
    </location>
</feature>
<evidence type="ECO:0000313" key="5">
    <source>
        <dbReference type="EMBL" id="MEJ8474267.1"/>
    </source>
</evidence>
<evidence type="ECO:0000256" key="3">
    <source>
        <dbReference type="ARBA" id="ARBA00023027"/>
    </source>
</evidence>
<dbReference type="InterPro" id="IPR050418">
    <property type="entry name" value="D-iso_2-hydroxyacid_DH_PdxB"/>
</dbReference>
<dbReference type="PROSITE" id="PS00671">
    <property type="entry name" value="D_2_HYDROXYACID_DH_3"/>
    <property type="match status" value="1"/>
</dbReference>
<protein>
    <submittedName>
        <fullName evidence="5">2-hydroxyacid dehydrogenase</fullName>
    </submittedName>
</protein>
<name>A0ABU8TK15_9HYPH</name>
<reference evidence="5 6" key="1">
    <citation type="submission" date="2024-02" db="EMBL/GenBank/DDBJ databases">
        <title>Roseibium algae sp. nov., isolated from marine alga (Grateloupia sp.), showing potential in myo-inositol conversion.</title>
        <authorList>
            <person name="Wang Y."/>
        </authorList>
    </citation>
    <scope>NUCLEOTIDE SEQUENCE [LARGE SCALE GENOMIC DNA]</scope>
    <source>
        <strain evidence="5 6">H3510</strain>
    </source>
</reference>
<dbReference type="Gene3D" id="3.40.50.720">
    <property type="entry name" value="NAD(P)-binding Rossmann-like Domain"/>
    <property type="match status" value="2"/>
</dbReference>
<evidence type="ECO:0000256" key="1">
    <source>
        <dbReference type="ARBA" id="ARBA00005854"/>
    </source>
</evidence>
<dbReference type="EMBL" id="JBAKIA010000005">
    <property type="protein sequence ID" value="MEJ8474267.1"/>
    <property type="molecule type" value="Genomic_DNA"/>
</dbReference>
<dbReference type="PANTHER" id="PTHR43761">
    <property type="entry name" value="D-ISOMER SPECIFIC 2-HYDROXYACID DEHYDROGENASE FAMILY PROTEIN (AFU_ORTHOLOGUE AFUA_1G13630)"/>
    <property type="match status" value="1"/>
</dbReference>
<comment type="caution">
    <text evidence="5">The sequence shown here is derived from an EMBL/GenBank/DDBJ whole genome shotgun (WGS) entry which is preliminary data.</text>
</comment>
<dbReference type="CDD" id="cd12175">
    <property type="entry name" value="2-Hacid_dh_11"/>
    <property type="match status" value="1"/>
</dbReference>
<keyword evidence="6" id="KW-1185">Reference proteome</keyword>
<dbReference type="Proteomes" id="UP001385499">
    <property type="component" value="Unassembled WGS sequence"/>
</dbReference>
<dbReference type="SUPFAM" id="SSF52283">
    <property type="entry name" value="Formate/glycerate dehydrogenase catalytic domain-like"/>
    <property type="match status" value="1"/>
</dbReference>
<evidence type="ECO:0000313" key="6">
    <source>
        <dbReference type="Proteomes" id="UP001385499"/>
    </source>
</evidence>
<dbReference type="InterPro" id="IPR036291">
    <property type="entry name" value="NAD(P)-bd_dom_sf"/>
</dbReference>
<dbReference type="InterPro" id="IPR029753">
    <property type="entry name" value="D-isomer_DH_CS"/>
</dbReference>
<dbReference type="InterPro" id="IPR006140">
    <property type="entry name" value="D-isomer_DH_NAD-bd"/>
</dbReference>
<sequence length="319" mass="33717">MIKIVILDPVPVERLDRVKAFLPDDWTLETAVSRAPQDQMDILQGADFAIVSDVPVTADMMATSGLRAVHKWGVGYDSIDCSAARAHGVRVLRTTGSNAVAVAETVLGLILALNRNLVRGHVAVAKGLWPKSELGVTSMRLSGKTVGIVGLGNVGKVLAKLLSGFGCQILYTGRTRMSADVEAELNVRYALLEDLLAQADVVSLNCALTDETRGMINRQTLGLMKPGSLLVNAARGGVVVEADLAEALRSGHLRGAASDVFSQEPVEQGNPLIGLDTAINTPHIAAISADGFAPTVTRMISNLRTLLSGEEPPELDVVV</sequence>
<dbReference type="Pfam" id="PF02826">
    <property type="entry name" value="2-Hacid_dh_C"/>
    <property type="match status" value="1"/>
</dbReference>
<dbReference type="SUPFAM" id="SSF51735">
    <property type="entry name" value="NAD(P)-binding Rossmann-fold domains"/>
    <property type="match status" value="1"/>
</dbReference>